<evidence type="ECO:0000313" key="2">
    <source>
        <dbReference type="Proteomes" id="UP000035642"/>
    </source>
</evidence>
<reference evidence="2" key="1">
    <citation type="submission" date="2012-09" db="EMBL/GenBank/DDBJ databases">
        <authorList>
            <person name="Martin A.A."/>
        </authorList>
    </citation>
    <scope>NUCLEOTIDE SEQUENCE</scope>
</reference>
<keyword evidence="2" id="KW-1185">Reference proteome</keyword>
<evidence type="ECO:0000313" key="3">
    <source>
        <dbReference type="WBParaSite" id="ACAC_0000042801-mRNA-1"/>
    </source>
</evidence>
<organism evidence="2 3">
    <name type="scientific">Angiostrongylus cantonensis</name>
    <name type="common">Rat lungworm</name>
    <dbReference type="NCBI Taxonomy" id="6313"/>
    <lineage>
        <taxon>Eukaryota</taxon>
        <taxon>Metazoa</taxon>
        <taxon>Ecdysozoa</taxon>
        <taxon>Nematoda</taxon>
        <taxon>Chromadorea</taxon>
        <taxon>Rhabditida</taxon>
        <taxon>Rhabditina</taxon>
        <taxon>Rhabditomorpha</taxon>
        <taxon>Strongyloidea</taxon>
        <taxon>Metastrongylidae</taxon>
        <taxon>Angiostrongylus</taxon>
    </lineage>
</organism>
<feature type="compositionally biased region" description="Low complexity" evidence="1">
    <location>
        <begin position="29"/>
        <end position="41"/>
    </location>
</feature>
<accession>A0A0K0CTK7</accession>
<dbReference type="AlphaFoldDB" id="A0A0K0CTK7"/>
<protein>
    <submittedName>
        <fullName evidence="3">Uncharacterized protein</fullName>
    </submittedName>
</protein>
<proteinExistence type="predicted"/>
<reference evidence="3" key="2">
    <citation type="submission" date="2017-02" db="UniProtKB">
        <authorList>
            <consortium name="WormBaseParasite"/>
        </authorList>
    </citation>
    <scope>IDENTIFICATION</scope>
</reference>
<feature type="region of interest" description="Disordered" evidence="1">
    <location>
        <begin position="25"/>
        <end position="48"/>
    </location>
</feature>
<dbReference type="Proteomes" id="UP000035642">
    <property type="component" value="Unassembled WGS sequence"/>
</dbReference>
<evidence type="ECO:0000256" key="1">
    <source>
        <dbReference type="SAM" id="MobiDB-lite"/>
    </source>
</evidence>
<dbReference type="WBParaSite" id="ACAC_0000042801-mRNA-1">
    <property type="protein sequence ID" value="ACAC_0000042801-mRNA-1"/>
    <property type="gene ID" value="ACAC_0000042801"/>
</dbReference>
<sequence length="108" mass="12061">MVSALLKVAIVEGEWPKLSHEMSELSAQAARPRPSRATTSPLPFAEQIGPPSLRAKRAITPIPTVCIRMPFVLLEQQSLPGGAALFEREEKKPQFLYEVFIFAHIQHE</sequence>
<name>A0A0K0CTK7_ANGCA</name>